<dbReference type="HOGENOM" id="CLU_2979232_0_0_1"/>
<sequence>MVAFAKYCAAACTFSLLAICASLFELAIVLHCNSTSAEWRCSLHSEDIITTIQPLPPI</sequence>
<evidence type="ECO:0000313" key="1">
    <source>
        <dbReference type="EMBL" id="KDR70892.1"/>
    </source>
</evidence>
<dbReference type="AlphaFoldDB" id="A0A067SLK2"/>
<name>A0A067SLK2_GALM3</name>
<dbReference type="Proteomes" id="UP000027222">
    <property type="component" value="Unassembled WGS sequence"/>
</dbReference>
<proteinExistence type="predicted"/>
<keyword evidence="2" id="KW-1185">Reference proteome</keyword>
<accession>A0A067SLK2</accession>
<reference evidence="2" key="1">
    <citation type="journal article" date="2014" name="Proc. Natl. Acad. Sci. U.S.A.">
        <title>Extensive sampling of basidiomycete genomes demonstrates inadequacy of the white-rot/brown-rot paradigm for wood decay fungi.</title>
        <authorList>
            <person name="Riley R."/>
            <person name="Salamov A.A."/>
            <person name="Brown D.W."/>
            <person name="Nagy L.G."/>
            <person name="Floudas D."/>
            <person name="Held B.W."/>
            <person name="Levasseur A."/>
            <person name="Lombard V."/>
            <person name="Morin E."/>
            <person name="Otillar R."/>
            <person name="Lindquist E.A."/>
            <person name="Sun H."/>
            <person name="LaButti K.M."/>
            <person name="Schmutz J."/>
            <person name="Jabbour D."/>
            <person name="Luo H."/>
            <person name="Baker S.E."/>
            <person name="Pisabarro A.G."/>
            <person name="Walton J.D."/>
            <person name="Blanchette R.A."/>
            <person name="Henrissat B."/>
            <person name="Martin F."/>
            <person name="Cullen D."/>
            <person name="Hibbett D.S."/>
            <person name="Grigoriev I.V."/>
        </authorList>
    </citation>
    <scope>NUCLEOTIDE SEQUENCE [LARGE SCALE GENOMIC DNA]</scope>
    <source>
        <strain evidence="2">CBS 339.88</strain>
    </source>
</reference>
<evidence type="ECO:0000313" key="2">
    <source>
        <dbReference type="Proteomes" id="UP000027222"/>
    </source>
</evidence>
<organism evidence="1 2">
    <name type="scientific">Galerina marginata (strain CBS 339.88)</name>
    <dbReference type="NCBI Taxonomy" id="685588"/>
    <lineage>
        <taxon>Eukaryota</taxon>
        <taxon>Fungi</taxon>
        <taxon>Dikarya</taxon>
        <taxon>Basidiomycota</taxon>
        <taxon>Agaricomycotina</taxon>
        <taxon>Agaricomycetes</taxon>
        <taxon>Agaricomycetidae</taxon>
        <taxon>Agaricales</taxon>
        <taxon>Agaricineae</taxon>
        <taxon>Strophariaceae</taxon>
        <taxon>Galerina</taxon>
    </lineage>
</organism>
<gene>
    <name evidence="1" type="ORF">GALMADRAFT_254510</name>
</gene>
<dbReference type="EMBL" id="KL142395">
    <property type="protein sequence ID" value="KDR70892.1"/>
    <property type="molecule type" value="Genomic_DNA"/>
</dbReference>
<protein>
    <submittedName>
        <fullName evidence="1">Uncharacterized protein</fullName>
    </submittedName>
</protein>